<dbReference type="EMBL" id="CP049057">
    <property type="protein sequence ID" value="QIE60343.1"/>
    <property type="molecule type" value="Genomic_DNA"/>
</dbReference>
<feature type="transmembrane region" description="Helical" evidence="1">
    <location>
        <begin position="222"/>
        <end position="241"/>
    </location>
</feature>
<feature type="transmembrane region" description="Helical" evidence="1">
    <location>
        <begin position="196"/>
        <end position="216"/>
    </location>
</feature>
<protein>
    <recommendedName>
        <fullName evidence="4">Prenyltransferase</fullName>
    </recommendedName>
</protein>
<keyword evidence="1" id="KW-0472">Membrane</keyword>
<accession>A0A6G6GPI8</accession>
<feature type="transmembrane region" description="Helical" evidence="1">
    <location>
        <begin position="126"/>
        <end position="146"/>
    </location>
</feature>
<feature type="transmembrane region" description="Helical" evidence="1">
    <location>
        <begin position="37"/>
        <end position="56"/>
    </location>
</feature>
<feature type="transmembrane region" description="Helical" evidence="1">
    <location>
        <begin position="253"/>
        <end position="273"/>
    </location>
</feature>
<sequence>MQWLRQQFRFYIHASIHVAFAVVSLVGVTVLEFDLNVPIALWFFVFFGTISGYNFVKYAKIAGLHHRSLAQSLRAIQVFSAISMAGVFLSMFFLTTTTLIVAFGFGLLTLFYAVPLFRSKNLRNIIGLKIFVVALVWAGVTVAVPIVEEGMTISGDFWITLSQRTLIVLALILPFEIRDLQFDRVGLKTVPQRYGVMKTKGLGISLLTLVVLLEGLKNMPSVWSLYALLCTMILIGLAIGYARKKQSEYFASFWVESIPIIWVSLLFLFRHFFS</sequence>
<evidence type="ECO:0000313" key="2">
    <source>
        <dbReference type="EMBL" id="QIE60343.1"/>
    </source>
</evidence>
<dbReference type="Proteomes" id="UP000505306">
    <property type="component" value="Chromosome"/>
</dbReference>
<reference evidence="2 3" key="1">
    <citation type="submission" date="2020-02" db="EMBL/GenBank/DDBJ databases">
        <title>Complete genome sequence of Flavobacteriaceae bacterium.</title>
        <authorList>
            <person name="Kim S.-J."/>
            <person name="Kim Y.-S."/>
            <person name="Kim K.-H."/>
        </authorList>
    </citation>
    <scope>NUCLEOTIDE SEQUENCE [LARGE SCALE GENOMIC DNA]</scope>
    <source>
        <strain evidence="2 3">RR4-40</strain>
    </source>
</reference>
<keyword evidence="1" id="KW-1133">Transmembrane helix</keyword>
<evidence type="ECO:0000256" key="1">
    <source>
        <dbReference type="SAM" id="Phobius"/>
    </source>
</evidence>
<dbReference type="KEGG" id="mgel:G5B37_12455"/>
<gene>
    <name evidence="2" type="ORF">G5B37_12455</name>
</gene>
<feature type="transmembrane region" description="Helical" evidence="1">
    <location>
        <begin position="76"/>
        <end position="94"/>
    </location>
</feature>
<feature type="transmembrane region" description="Helical" evidence="1">
    <location>
        <begin position="158"/>
        <end position="175"/>
    </location>
</feature>
<feature type="transmembrane region" description="Helical" evidence="1">
    <location>
        <begin position="100"/>
        <end position="117"/>
    </location>
</feature>
<evidence type="ECO:0008006" key="4">
    <source>
        <dbReference type="Google" id="ProtNLM"/>
    </source>
</evidence>
<proteinExistence type="predicted"/>
<keyword evidence="1" id="KW-0812">Transmembrane</keyword>
<dbReference type="AlphaFoldDB" id="A0A6G6GPI8"/>
<feature type="transmembrane region" description="Helical" evidence="1">
    <location>
        <begin position="12"/>
        <end position="31"/>
    </location>
</feature>
<keyword evidence="3" id="KW-1185">Reference proteome</keyword>
<evidence type="ECO:0000313" key="3">
    <source>
        <dbReference type="Proteomes" id="UP000505306"/>
    </source>
</evidence>
<organism evidence="2 3">
    <name type="scientific">Rasiella rasia</name>
    <dbReference type="NCBI Taxonomy" id="2744027"/>
    <lineage>
        <taxon>Bacteria</taxon>
        <taxon>Pseudomonadati</taxon>
        <taxon>Bacteroidota</taxon>
        <taxon>Flavobacteriia</taxon>
        <taxon>Flavobacteriales</taxon>
        <taxon>Flavobacteriaceae</taxon>
        <taxon>Rasiella</taxon>
    </lineage>
</organism>
<dbReference type="RefSeq" id="WP_164680356.1">
    <property type="nucleotide sequence ID" value="NZ_CP049057.1"/>
</dbReference>
<name>A0A6G6GPI8_9FLAO</name>